<accession>A0A3P6DYW3</accession>
<sequence>MREVSMKKQRRRSLRKKKVGLRGSRLLQWGSKRKLRNSFLTSTKNPGLIIHGIFYSNIH</sequence>
<dbReference type="EMBL" id="LR031874">
    <property type="protein sequence ID" value="VDD25522.1"/>
    <property type="molecule type" value="Genomic_DNA"/>
</dbReference>
<proteinExistence type="predicted"/>
<name>A0A3P6DYW3_BRAOL</name>
<reference evidence="1" key="1">
    <citation type="submission" date="2018-11" db="EMBL/GenBank/DDBJ databases">
        <authorList>
            <consortium name="Genoscope - CEA"/>
            <person name="William W."/>
        </authorList>
    </citation>
    <scope>NUCLEOTIDE SEQUENCE</scope>
</reference>
<evidence type="ECO:0000313" key="1">
    <source>
        <dbReference type="EMBL" id="VDD25522.1"/>
    </source>
</evidence>
<gene>
    <name evidence="1" type="ORF">BOLC2T10907H</name>
</gene>
<protein>
    <submittedName>
        <fullName evidence="1">Uncharacterized protein</fullName>
    </submittedName>
</protein>
<organism evidence="1">
    <name type="scientific">Brassica oleracea</name>
    <name type="common">Wild cabbage</name>
    <dbReference type="NCBI Taxonomy" id="3712"/>
    <lineage>
        <taxon>Eukaryota</taxon>
        <taxon>Viridiplantae</taxon>
        <taxon>Streptophyta</taxon>
        <taxon>Embryophyta</taxon>
        <taxon>Tracheophyta</taxon>
        <taxon>Spermatophyta</taxon>
        <taxon>Magnoliopsida</taxon>
        <taxon>eudicotyledons</taxon>
        <taxon>Gunneridae</taxon>
        <taxon>Pentapetalae</taxon>
        <taxon>rosids</taxon>
        <taxon>malvids</taxon>
        <taxon>Brassicales</taxon>
        <taxon>Brassicaceae</taxon>
        <taxon>Brassiceae</taxon>
        <taxon>Brassica</taxon>
    </lineage>
</organism>
<dbReference type="AlphaFoldDB" id="A0A3P6DYW3"/>